<sequence length="628" mass="72323">MKNVLLLLLLISQISIAQNTLNFDSEDYYFLKRTEHLKVSMDKGKLDIVNSVFEQAKYNSANNLFFANDFIHFDSFTDITDIEAYTQTPTSKIKVDHFETKDQFGGSVFFSDQQSINFVFPAVGKDAVTTLQYNENIKDPHFLGTFRFGTFAPTKEATYTVEVPNNVELGYKTFNLDSIDITFEKTESKKTTTYTWKANNIEHYIKDDKSLSILNYLPHIIVYIKNYKIKKETQPVLNDVADLYSWYVSLTNQIDRSNLEEVFSIADGLVSNLNTESEKAKAIFNWVQSNITYVAFEDGLGGFIPRGAASVCNKRYGDCKDMANILYEMLNHVGIKAYHTWIGTRDRPYSYYDVPTPMVDNHMITAAIINNETIFLDATDSYVPYGMPSSFTQSKEALIGISPDEYKIIKVPIQPKEKNISSVETVISMENDIVKATGKRILKGYEMVDFVYDAKFKKDDKTDEEYLNNKFQIGNNKTTYTNIDLGELTTKKDSYILSYDLEISNYAKKIGSKVYINLNLEKPLSKDIIITENQKFGKKIDHKYIRNYTTIFNIPDGYKVKSIPDNMSNKMDDYGYTFEFKQEGNQLILDKSIYMNIIAIKKEQYDDYNTFIKTLIKAYKKSIILEKI</sequence>
<feature type="domain" description="Transglutaminase-like" evidence="2">
    <location>
        <begin position="265"/>
        <end position="337"/>
    </location>
</feature>
<gene>
    <name evidence="4" type="ORF">LPB138_05880</name>
</gene>
<organism evidence="4 5">
    <name type="scientific">Urechidicola croceus</name>
    <dbReference type="NCBI Taxonomy" id="1850246"/>
    <lineage>
        <taxon>Bacteria</taxon>
        <taxon>Pseudomonadati</taxon>
        <taxon>Bacteroidota</taxon>
        <taxon>Flavobacteriia</taxon>
        <taxon>Flavobacteriales</taxon>
        <taxon>Flavobacteriaceae</taxon>
        <taxon>Urechidicola</taxon>
    </lineage>
</organism>
<accession>A0A1D8P6P0</accession>
<protein>
    <recommendedName>
        <fullName evidence="6">Transglutaminase-like domain-containing protein</fullName>
    </recommendedName>
</protein>
<dbReference type="STRING" id="1850246.LPB138_05880"/>
<dbReference type="EMBL" id="CP017478">
    <property type="protein sequence ID" value="AOW20233.1"/>
    <property type="molecule type" value="Genomic_DNA"/>
</dbReference>
<dbReference type="Gene3D" id="2.60.120.1130">
    <property type="match status" value="1"/>
</dbReference>
<keyword evidence="1" id="KW-0732">Signal</keyword>
<dbReference type="AlphaFoldDB" id="A0A1D8P6P0"/>
<evidence type="ECO:0000256" key="1">
    <source>
        <dbReference type="SAM" id="SignalP"/>
    </source>
</evidence>
<reference evidence="4 5" key="1">
    <citation type="submission" date="2016-10" db="EMBL/GenBank/DDBJ databases">
        <title>Lutibacter sp. LPB0138, isolated from marine gastropod.</title>
        <authorList>
            <person name="Kim E."/>
            <person name="Yi H."/>
        </authorList>
    </citation>
    <scope>NUCLEOTIDE SEQUENCE [LARGE SCALE GENOMIC DNA]</scope>
    <source>
        <strain evidence="4 5">LPB0138</strain>
    </source>
</reference>
<dbReference type="InterPro" id="IPR002931">
    <property type="entry name" value="Transglutaminase-like"/>
</dbReference>
<feature type="chain" id="PRO_5009110813" description="Transglutaminase-like domain-containing protein" evidence="1">
    <location>
        <begin position="18"/>
        <end position="628"/>
    </location>
</feature>
<evidence type="ECO:0000313" key="4">
    <source>
        <dbReference type="EMBL" id="AOW20233.1"/>
    </source>
</evidence>
<dbReference type="SUPFAM" id="SSF54001">
    <property type="entry name" value="Cysteine proteinases"/>
    <property type="match status" value="1"/>
</dbReference>
<name>A0A1D8P6P0_9FLAO</name>
<dbReference type="Pfam" id="PF01841">
    <property type="entry name" value="Transglut_core"/>
    <property type="match status" value="1"/>
</dbReference>
<feature type="domain" description="DUF3857" evidence="3">
    <location>
        <begin position="68"/>
        <end position="201"/>
    </location>
</feature>
<dbReference type="RefSeq" id="WP_070236371.1">
    <property type="nucleotide sequence ID" value="NZ_CP017478.1"/>
</dbReference>
<dbReference type="Pfam" id="PF12969">
    <property type="entry name" value="DUF3857"/>
    <property type="match status" value="1"/>
</dbReference>
<dbReference type="InterPro" id="IPR038765">
    <property type="entry name" value="Papain-like_cys_pep_sf"/>
</dbReference>
<dbReference type="OrthoDB" id="98874at2"/>
<keyword evidence="5" id="KW-1185">Reference proteome</keyword>
<evidence type="ECO:0000259" key="3">
    <source>
        <dbReference type="Pfam" id="PF12969"/>
    </source>
</evidence>
<dbReference type="KEGG" id="lul:LPB138_05880"/>
<evidence type="ECO:0000313" key="5">
    <source>
        <dbReference type="Proteomes" id="UP000176050"/>
    </source>
</evidence>
<dbReference type="Gene3D" id="2.60.40.3140">
    <property type="match status" value="1"/>
</dbReference>
<proteinExistence type="predicted"/>
<evidence type="ECO:0008006" key="6">
    <source>
        <dbReference type="Google" id="ProtNLM"/>
    </source>
</evidence>
<evidence type="ECO:0000259" key="2">
    <source>
        <dbReference type="Pfam" id="PF01841"/>
    </source>
</evidence>
<dbReference type="InterPro" id="IPR024618">
    <property type="entry name" value="DUF3857"/>
</dbReference>
<dbReference type="Proteomes" id="UP000176050">
    <property type="component" value="Chromosome"/>
</dbReference>
<dbReference type="Gene3D" id="3.10.620.30">
    <property type="match status" value="1"/>
</dbReference>
<feature type="signal peptide" evidence="1">
    <location>
        <begin position="1"/>
        <end position="17"/>
    </location>
</feature>